<accession>A0A9Q9RNI5</accession>
<dbReference type="AlphaFoldDB" id="A0A9Q9RNI5"/>
<keyword evidence="1" id="KW-0472">Membrane</keyword>
<reference evidence="2" key="1">
    <citation type="submission" date="2019-05" db="EMBL/GenBank/DDBJ databases">
        <authorList>
            <person name="Piombo E."/>
        </authorList>
    </citation>
    <scope>NUCLEOTIDE SEQUENCE</scope>
    <source>
        <strain evidence="2">C2S</strain>
    </source>
</reference>
<protein>
    <submittedName>
        <fullName evidence="2">Uncharacterized protein</fullName>
    </submittedName>
</protein>
<name>A0A9Q9RNI5_FUSFU</name>
<organism evidence="2 3">
    <name type="scientific">Fusarium fujikuroi</name>
    <name type="common">Bakanae and foot rot disease fungus</name>
    <name type="synonym">Gibberella fujikuroi</name>
    <dbReference type="NCBI Taxonomy" id="5127"/>
    <lineage>
        <taxon>Eukaryota</taxon>
        <taxon>Fungi</taxon>
        <taxon>Dikarya</taxon>
        <taxon>Ascomycota</taxon>
        <taxon>Pezizomycotina</taxon>
        <taxon>Sordariomycetes</taxon>
        <taxon>Hypocreomycetidae</taxon>
        <taxon>Hypocreales</taxon>
        <taxon>Nectriaceae</taxon>
        <taxon>Fusarium</taxon>
        <taxon>Fusarium fujikuroi species complex</taxon>
    </lineage>
</organism>
<keyword evidence="1" id="KW-1133">Transmembrane helix</keyword>
<dbReference type="EMBL" id="CABFJX010000368">
    <property type="protein sequence ID" value="VTT73218.1"/>
    <property type="molecule type" value="Genomic_DNA"/>
</dbReference>
<proteinExistence type="predicted"/>
<evidence type="ECO:0000313" key="2">
    <source>
        <dbReference type="EMBL" id="VTT73218.1"/>
    </source>
</evidence>
<comment type="caution">
    <text evidence="2">The sequence shown here is derived from an EMBL/GenBank/DDBJ whole genome shotgun (WGS) entry which is preliminary data.</text>
</comment>
<dbReference type="Proteomes" id="UP000760494">
    <property type="component" value="Unassembled WGS sequence"/>
</dbReference>
<keyword evidence="1" id="KW-0812">Transmembrane</keyword>
<evidence type="ECO:0000256" key="1">
    <source>
        <dbReference type="SAM" id="Phobius"/>
    </source>
</evidence>
<sequence>MNLGRIKLTPMAIARVSAYCDLHPLKRSCFAVPVSDPSHLEPFFGNIALPEPVLNQLSWLESRHLLSPNGAIIVAGISCLGIGFIDILRPVAHLR</sequence>
<gene>
    <name evidence="2" type="ORF">C2S_8949</name>
</gene>
<evidence type="ECO:0000313" key="3">
    <source>
        <dbReference type="Proteomes" id="UP000760494"/>
    </source>
</evidence>
<feature type="transmembrane region" description="Helical" evidence="1">
    <location>
        <begin position="70"/>
        <end position="88"/>
    </location>
</feature>